<dbReference type="Proteomes" id="UP000315730">
    <property type="component" value="Unassembled WGS sequence"/>
</dbReference>
<feature type="transmembrane region" description="Helical" evidence="2">
    <location>
        <begin position="86"/>
        <end position="110"/>
    </location>
</feature>
<dbReference type="OrthoDB" id="4883660at2"/>
<evidence type="ECO:0000256" key="2">
    <source>
        <dbReference type="SAM" id="Phobius"/>
    </source>
</evidence>
<protein>
    <submittedName>
        <fullName evidence="3">Uncharacterized protein</fullName>
    </submittedName>
</protein>
<evidence type="ECO:0000313" key="4">
    <source>
        <dbReference type="Proteomes" id="UP000315730"/>
    </source>
</evidence>
<accession>A0A4Y4D514</accession>
<feature type="region of interest" description="Disordered" evidence="1">
    <location>
        <begin position="145"/>
        <end position="205"/>
    </location>
</feature>
<dbReference type="STRING" id="1272.GCA_900014985_01872"/>
<feature type="region of interest" description="Disordered" evidence="1">
    <location>
        <begin position="1"/>
        <end position="25"/>
    </location>
</feature>
<keyword evidence="4" id="KW-1185">Reference proteome</keyword>
<proteinExistence type="predicted"/>
<keyword evidence="2" id="KW-0472">Membrane</keyword>
<dbReference type="EMBL" id="BJNW01000003">
    <property type="protein sequence ID" value="GEC98377.1"/>
    <property type="molecule type" value="Genomic_DNA"/>
</dbReference>
<organism evidence="3 4">
    <name type="scientific">Kocuria varians</name>
    <name type="common">Micrococcus varians</name>
    <dbReference type="NCBI Taxonomy" id="1272"/>
    <lineage>
        <taxon>Bacteria</taxon>
        <taxon>Bacillati</taxon>
        <taxon>Actinomycetota</taxon>
        <taxon>Actinomycetes</taxon>
        <taxon>Micrococcales</taxon>
        <taxon>Micrococcaceae</taxon>
        <taxon>Kocuria</taxon>
    </lineage>
</organism>
<dbReference type="RefSeq" id="WP_068469981.1">
    <property type="nucleotide sequence ID" value="NZ_BJNW01000003.1"/>
</dbReference>
<feature type="compositionally biased region" description="Low complexity" evidence="1">
    <location>
        <begin position="159"/>
        <end position="185"/>
    </location>
</feature>
<evidence type="ECO:0000256" key="1">
    <source>
        <dbReference type="SAM" id="MobiDB-lite"/>
    </source>
</evidence>
<feature type="transmembrane region" description="Helical" evidence="2">
    <location>
        <begin position="56"/>
        <end position="74"/>
    </location>
</feature>
<name>A0A4Y4D514_KOCVA</name>
<comment type="caution">
    <text evidence="3">The sequence shown here is derived from an EMBL/GenBank/DDBJ whole genome shotgun (WGS) entry which is preliminary data.</text>
</comment>
<sequence>MQPSRTPGPSRRAPESGAPAPDERDRSAAPLRLAAAAAALSMLASALVVGDVWSTSAGVLTAVAAVVLGIVALVHSGRSTSRAVVVGLAVLGIVWGGFGAVGGGVRLLVWPAAQVYQECTENALTLSSSERCEQQFQDNAMHQVSGRPLETGFPGASDAPSPRSTTPGTTPSPSASASGRATPTPHGSSTATTGAHPSATASATP</sequence>
<gene>
    <name evidence="3" type="ORF">KVA01_05320</name>
</gene>
<reference evidence="3 4" key="1">
    <citation type="submission" date="2019-06" db="EMBL/GenBank/DDBJ databases">
        <title>Whole genome shotgun sequence of Kocuria varians NBRC 15358.</title>
        <authorList>
            <person name="Hosoyama A."/>
            <person name="Uohara A."/>
            <person name="Ohji S."/>
            <person name="Ichikawa N."/>
        </authorList>
    </citation>
    <scope>NUCLEOTIDE SEQUENCE [LARGE SCALE GENOMIC DNA]</scope>
    <source>
        <strain evidence="3 4">NBRC 15358</strain>
    </source>
</reference>
<dbReference type="AlphaFoldDB" id="A0A4Y4D514"/>
<feature type="compositionally biased region" description="Polar residues" evidence="1">
    <location>
        <begin position="186"/>
        <end position="205"/>
    </location>
</feature>
<evidence type="ECO:0000313" key="3">
    <source>
        <dbReference type="EMBL" id="GEC98377.1"/>
    </source>
</evidence>
<keyword evidence="2" id="KW-1133">Transmembrane helix</keyword>
<keyword evidence="2" id="KW-0812">Transmembrane</keyword>